<sequence length="78" mass="8611">MVFLVSIQTPRPTPSPPPSAYNNSPPSSSSLSFFSSFSLHPSPLFLSSSFFSARDYCIVLDCLLCLLFHPILHIFSLC</sequence>
<dbReference type="GeneID" id="37121281"/>
<dbReference type="Proteomes" id="UP000247647">
    <property type="component" value="Unassembled WGS sequence"/>
</dbReference>
<evidence type="ECO:0000313" key="2">
    <source>
        <dbReference type="EMBL" id="PYH36441.1"/>
    </source>
</evidence>
<accession>A0A318YP77</accession>
<name>A0A318YP77_ASPNB</name>
<evidence type="ECO:0000256" key="1">
    <source>
        <dbReference type="SAM" id="MobiDB-lite"/>
    </source>
</evidence>
<gene>
    <name evidence="2" type="ORF">BO87DRAFT_239225</name>
</gene>
<protein>
    <submittedName>
        <fullName evidence="2">Uncharacterized protein</fullName>
    </submittedName>
</protein>
<proteinExistence type="predicted"/>
<feature type="compositionally biased region" description="Polar residues" evidence="1">
    <location>
        <begin position="1"/>
        <end position="10"/>
    </location>
</feature>
<feature type="compositionally biased region" description="Low complexity" evidence="1">
    <location>
        <begin position="20"/>
        <end position="30"/>
    </location>
</feature>
<organism evidence="2 3">
    <name type="scientific">Aspergillus neoniger (strain CBS 115656)</name>
    <dbReference type="NCBI Taxonomy" id="1448310"/>
    <lineage>
        <taxon>Eukaryota</taxon>
        <taxon>Fungi</taxon>
        <taxon>Dikarya</taxon>
        <taxon>Ascomycota</taxon>
        <taxon>Pezizomycotina</taxon>
        <taxon>Eurotiomycetes</taxon>
        <taxon>Eurotiomycetidae</taxon>
        <taxon>Eurotiales</taxon>
        <taxon>Aspergillaceae</taxon>
        <taxon>Aspergillus</taxon>
        <taxon>Aspergillus subgen. Circumdati</taxon>
    </lineage>
</organism>
<dbReference type="RefSeq" id="XP_025481919.1">
    <property type="nucleotide sequence ID" value="XM_025618825.1"/>
</dbReference>
<dbReference type="AlphaFoldDB" id="A0A318YP77"/>
<feature type="region of interest" description="Disordered" evidence="1">
    <location>
        <begin position="1"/>
        <end position="30"/>
    </location>
</feature>
<evidence type="ECO:0000313" key="3">
    <source>
        <dbReference type="Proteomes" id="UP000247647"/>
    </source>
</evidence>
<keyword evidence="3" id="KW-1185">Reference proteome</keyword>
<reference evidence="2" key="1">
    <citation type="submission" date="2016-12" db="EMBL/GenBank/DDBJ databases">
        <title>The genomes of Aspergillus section Nigri reveals drivers in fungal speciation.</title>
        <authorList>
            <consortium name="DOE Joint Genome Institute"/>
            <person name="Vesth T.C."/>
            <person name="Nybo J."/>
            <person name="Theobald S."/>
            <person name="Brandl J."/>
            <person name="Frisvad J.C."/>
            <person name="Nielsen K.F."/>
            <person name="Lyhne E.K."/>
            <person name="Kogle M.E."/>
            <person name="Kuo A."/>
            <person name="Riley R."/>
            <person name="Clum A."/>
            <person name="Nolan M."/>
            <person name="Lipzen A."/>
            <person name="Salamov A."/>
            <person name="Henrissat B."/>
            <person name="Wiebenga A."/>
            <person name="De Vries R.P."/>
            <person name="Grigoriev I.V."/>
            <person name="Mortensen U.H."/>
            <person name="Andersen M.R."/>
            <person name="Baker S.E."/>
        </authorList>
    </citation>
    <scope>NUCLEOTIDE SEQUENCE [LARGE SCALE GENOMIC DNA]</scope>
    <source>
        <strain evidence="2">CBS 115656</strain>
    </source>
</reference>
<dbReference type="EMBL" id="KZ821453">
    <property type="protein sequence ID" value="PYH36441.1"/>
    <property type="molecule type" value="Genomic_DNA"/>
</dbReference>